<dbReference type="AlphaFoldDB" id="A0A0N9ZEP1"/>
<dbReference type="EMBL" id="CP012023">
    <property type="protein sequence ID" value="ALI55345.1"/>
    <property type="molecule type" value="Genomic_DNA"/>
</dbReference>
<dbReference type="STRING" id="1397108.IMCC12053_1398"/>
<gene>
    <name evidence="1" type="ORF">IMCC12053_1398</name>
</gene>
<keyword evidence="2" id="KW-1185">Reference proteome</keyword>
<evidence type="ECO:0000313" key="2">
    <source>
        <dbReference type="Proteomes" id="UP000064920"/>
    </source>
</evidence>
<accession>A0A0N9ZEP1</accession>
<protein>
    <submittedName>
        <fullName evidence="1">Uncharacterized protein</fullName>
    </submittedName>
</protein>
<sequence length="58" mass="6596">MLQFLKALWRKGYWRNPSLATIIFASHAARMKSGLPIIEILAYTREFTRVYSLGGGPP</sequence>
<dbReference type="PATRIC" id="fig|1397108.4.peg.1431"/>
<proteinExistence type="predicted"/>
<organism evidence="1 2">
    <name type="scientific">Celeribacter marinus</name>
    <dbReference type="NCBI Taxonomy" id="1397108"/>
    <lineage>
        <taxon>Bacteria</taxon>
        <taxon>Pseudomonadati</taxon>
        <taxon>Pseudomonadota</taxon>
        <taxon>Alphaproteobacteria</taxon>
        <taxon>Rhodobacterales</taxon>
        <taxon>Roseobacteraceae</taxon>
        <taxon>Celeribacter</taxon>
    </lineage>
</organism>
<name>A0A0N9ZEP1_9RHOB</name>
<dbReference type="Proteomes" id="UP000064920">
    <property type="component" value="Chromosome"/>
</dbReference>
<evidence type="ECO:0000313" key="1">
    <source>
        <dbReference type="EMBL" id="ALI55345.1"/>
    </source>
</evidence>
<dbReference type="KEGG" id="cmar:IMCC12053_1398"/>
<reference evidence="1 2" key="1">
    <citation type="submission" date="2015-05" db="EMBL/GenBank/DDBJ databases">
        <authorList>
            <person name="Wang D.B."/>
            <person name="Wang M."/>
        </authorList>
    </citation>
    <scope>NUCLEOTIDE SEQUENCE [LARGE SCALE GENOMIC DNA]</scope>
    <source>
        <strain evidence="1 2">IMCC 12053</strain>
    </source>
</reference>